<comment type="caution">
    <text evidence="1">The sequence shown here is derived from an EMBL/GenBank/DDBJ whole genome shotgun (WGS) entry which is preliminary data.</text>
</comment>
<name>A0ACC1DDX1_9NEOP</name>
<dbReference type="EMBL" id="CM034390">
    <property type="protein sequence ID" value="KAJ0182164.1"/>
    <property type="molecule type" value="Genomic_DNA"/>
</dbReference>
<reference evidence="1 2" key="1">
    <citation type="journal article" date="2021" name="Front. Genet.">
        <title>Chromosome-Level Genome Assembly Reveals Significant Gene Expansion in the Toll and IMD Signaling Pathways of Dendrolimus kikuchii.</title>
        <authorList>
            <person name="Zhou J."/>
            <person name="Wu P."/>
            <person name="Xiong Z."/>
            <person name="Liu N."/>
            <person name="Zhao N."/>
            <person name="Ji M."/>
            <person name="Qiu Y."/>
            <person name="Yang B."/>
        </authorList>
    </citation>
    <scope>NUCLEOTIDE SEQUENCE [LARGE SCALE GENOMIC DNA]</scope>
    <source>
        <strain evidence="1">Ann1</strain>
    </source>
</reference>
<evidence type="ECO:0000313" key="2">
    <source>
        <dbReference type="Proteomes" id="UP000824533"/>
    </source>
</evidence>
<proteinExistence type="predicted"/>
<dbReference type="Proteomes" id="UP000824533">
    <property type="component" value="Linkage Group LG04"/>
</dbReference>
<evidence type="ECO:0000313" key="1">
    <source>
        <dbReference type="EMBL" id="KAJ0182164.1"/>
    </source>
</evidence>
<accession>A0ACC1DDX1</accession>
<gene>
    <name evidence="1" type="ORF">K1T71_002886</name>
</gene>
<protein>
    <submittedName>
        <fullName evidence="1">Uncharacterized protein</fullName>
    </submittedName>
</protein>
<keyword evidence="2" id="KW-1185">Reference proteome</keyword>
<sequence length="689" mass="78945">MKSIVAYIRNLLGWDDEAPINRSFKRDRVEDDEFSSDDEIPAIKRLKHLNRTNFPDMASKEKLDKPTKNVRYIPIQVEEGHPSTSTPLDSTVRSSRVRTVPVKLVSLNENTVLTPRKPRMHTPVKPVIHTVVDDEDDEQEVTLVETRAEKPTKKPSKVYINLDEDSDNQQDDEVIFVKKVTSPSPLKSYKYFIGNNNHDVTDTAQDPLYLKLKRSNQGTSPKTNKFVAPVGITKGFKKTPTPLPKWMQALQTPKSTNLSLRNRCTGYNGSRSTLSEVFNLDEKRNYQELIRRVSDSMKHRPYGKPIDIINLAEDAASFRSTQRAQKKALNEIKLTEKGIRAEKENDIGHEYDPITVASLTSSDSELEVVPSESSSSSIRIDPINTLRDSYRDRPVTGNDWLMKLDNKYKKKKRETQAKLKDAKLESDIISKVNSEQKIAQLEHKLKYELCIPESLFEEPQPVVELPPLTPEQEKLVNRALAPGPSSQVLVEKFNLRITRRDLQTLSGLNWLNDEVINFYMNLLMQRCEERKDLPKVYATNTFFYPKLMQSGQAGLRRWTRKVDVFAHDIMVVPVHLGVHWCVSLVDFRDRKVSYLDSMGGRNQACLAALLDYLRDEHKDKKGQPFDDSGWNTECLKDIPQQMNGSDCGMFACTFAEFFSRNAPFTFNQSHMPYLRRKAALEILAGRLLL</sequence>
<organism evidence="1 2">
    <name type="scientific">Dendrolimus kikuchii</name>
    <dbReference type="NCBI Taxonomy" id="765133"/>
    <lineage>
        <taxon>Eukaryota</taxon>
        <taxon>Metazoa</taxon>
        <taxon>Ecdysozoa</taxon>
        <taxon>Arthropoda</taxon>
        <taxon>Hexapoda</taxon>
        <taxon>Insecta</taxon>
        <taxon>Pterygota</taxon>
        <taxon>Neoptera</taxon>
        <taxon>Endopterygota</taxon>
        <taxon>Lepidoptera</taxon>
        <taxon>Glossata</taxon>
        <taxon>Ditrysia</taxon>
        <taxon>Bombycoidea</taxon>
        <taxon>Lasiocampidae</taxon>
        <taxon>Dendrolimus</taxon>
    </lineage>
</organism>